<dbReference type="AlphaFoldDB" id="A0A381YLY5"/>
<evidence type="ECO:0000259" key="5">
    <source>
        <dbReference type="SMART" id="SM00842"/>
    </source>
</evidence>
<keyword evidence="3" id="KW-0472">Membrane</keyword>
<dbReference type="GO" id="GO:0051301">
    <property type="term" value="P:cell division"/>
    <property type="evidence" value="ECO:0007669"/>
    <property type="project" value="UniProtKB-KW"/>
</dbReference>
<dbReference type="PANTHER" id="PTHR32432">
    <property type="entry name" value="CELL DIVISION PROTEIN FTSA-RELATED"/>
    <property type="match status" value="1"/>
</dbReference>
<dbReference type="GO" id="GO:0009898">
    <property type="term" value="C:cytoplasmic side of plasma membrane"/>
    <property type="evidence" value="ECO:0007669"/>
    <property type="project" value="TreeGrafter"/>
</dbReference>
<dbReference type="NCBIfam" id="TIGR01174">
    <property type="entry name" value="ftsA"/>
    <property type="match status" value="1"/>
</dbReference>
<organism evidence="6">
    <name type="scientific">marine metagenome</name>
    <dbReference type="NCBI Taxonomy" id="408172"/>
    <lineage>
        <taxon>unclassified sequences</taxon>
        <taxon>metagenomes</taxon>
        <taxon>ecological metagenomes</taxon>
    </lineage>
</organism>
<accession>A0A381YLY5</accession>
<dbReference type="InterPro" id="IPR020823">
    <property type="entry name" value="Cell_div_FtsA"/>
</dbReference>
<dbReference type="PIRSF" id="PIRSF003101">
    <property type="entry name" value="FtsA"/>
    <property type="match status" value="1"/>
</dbReference>
<evidence type="ECO:0000256" key="3">
    <source>
        <dbReference type="ARBA" id="ARBA00023136"/>
    </source>
</evidence>
<keyword evidence="4" id="KW-0131">Cell cycle</keyword>
<proteinExistence type="predicted"/>
<dbReference type="PANTHER" id="PTHR32432:SF4">
    <property type="entry name" value="CELL DIVISION PROTEIN FTSA"/>
    <property type="match status" value="1"/>
</dbReference>
<dbReference type="Gene3D" id="3.30.420.40">
    <property type="match status" value="1"/>
</dbReference>
<evidence type="ECO:0000256" key="1">
    <source>
        <dbReference type="ARBA" id="ARBA00022475"/>
    </source>
</evidence>
<evidence type="ECO:0000256" key="2">
    <source>
        <dbReference type="ARBA" id="ARBA00022618"/>
    </source>
</evidence>
<name>A0A381YLY5_9ZZZZ</name>
<protein>
    <recommendedName>
        <fullName evidence="5">SHS2 domain-containing protein</fullName>
    </recommendedName>
</protein>
<dbReference type="InterPro" id="IPR050696">
    <property type="entry name" value="FtsA/MreB"/>
</dbReference>
<sequence>VDIGNSKISCVVSDLQKNSLPKILSFINYPTSNINKNAFINFQLIKDEVRHVITLAAKDSQTEIKSINLNIPVTDSISFFYDSKIEIENELIMDLHLKKAINQSDFFDNLINYEILMNYIASYEVDNKILFGNPVGNFAKILNLNFYKLMVKKNLINTFKNLFYDLQIHVEQLVPAPLSSALAVLNVDDRDLGAICIDLGEASTSLVVFEHEKLLFADAVSIGSKNITNDIARGISTTKESAERLKTLYGSVLSSPSDEHEIIEVPIVSSEPGQFKQINRSTINNIIKPRVEETLELVWQKLKQYGLHKRKIKNLVLTGGGSQLEGIADYAHTIFDSNVRLGQPHGVVGLNKSFSGPQFSQTIGLILYEVDKYEVNFMKKAQKIKKNTLIGRFSSWLDQYI</sequence>
<keyword evidence="1" id="KW-1003">Cell membrane</keyword>
<dbReference type="GO" id="GO:0032153">
    <property type="term" value="C:cell division site"/>
    <property type="evidence" value="ECO:0007669"/>
    <property type="project" value="TreeGrafter"/>
</dbReference>
<dbReference type="SMART" id="SM00842">
    <property type="entry name" value="FtsA"/>
    <property type="match status" value="1"/>
</dbReference>
<dbReference type="InterPro" id="IPR043129">
    <property type="entry name" value="ATPase_NBD"/>
</dbReference>
<reference evidence="6" key="1">
    <citation type="submission" date="2018-05" db="EMBL/GenBank/DDBJ databases">
        <authorList>
            <person name="Lanie J.A."/>
            <person name="Ng W.-L."/>
            <person name="Kazmierczak K.M."/>
            <person name="Andrzejewski T.M."/>
            <person name="Davidsen T.M."/>
            <person name="Wayne K.J."/>
            <person name="Tettelin H."/>
            <person name="Glass J.I."/>
            <person name="Rusch D."/>
            <person name="Podicherti R."/>
            <person name="Tsui H.-C.T."/>
            <person name="Winkler M.E."/>
        </authorList>
    </citation>
    <scope>NUCLEOTIDE SEQUENCE</scope>
</reference>
<feature type="non-terminal residue" evidence="6">
    <location>
        <position position="1"/>
    </location>
</feature>
<feature type="domain" description="SHS2" evidence="5">
    <location>
        <begin position="1"/>
        <end position="184"/>
    </location>
</feature>
<dbReference type="InterPro" id="IPR003494">
    <property type="entry name" value="SHS2_FtsA"/>
</dbReference>
<dbReference type="EMBL" id="UINC01018544">
    <property type="protein sequence ID" value="SVA77990.1"/>
    <property type="molecule type" value="Genomic_DNA"/>
</dbReference>
<evidence type="ECO:0000256" key="4">
    <source>
        <dbReference type="ARBA" id="ARBA00023306"/>
    </source>
</evidence>
<gene>
    <name evidence="6" type="ORF">METZ01_LOCUS130844</name>
</gene>
<dbReference type="Pfam" id="PF14450">
    <property type="entry name" value="FtsA"/>
    <property type="match status" value="1"/>
</dbReference>
<dbReference type="SUPFAM" id="SSF53067">
    <property type="entry name" value="Actin-like ATPase domain"/>
    <property type="match status" value="2"/>
</dbReference>
<keyword evidence="2" id="KW-0132">Cell division</keyword>
<evidence type="ECO:0000313" key="6">
    <source>
        <dbReference type="EMBL" id="SVA77990.1"/>
    </source>
</evidence>